<dbReference type="InterPro" id="IPR029033">
    <property type="entry name" value="His_PPase_superfam"/>
</dbReference>
<protein>
    <submittedName>
        <fullName evidence="1">Histidine phosphatase family protein</fullName>
    </submittedName>
</protein>
<name>A0ABY7TPM9_9SPHN</name>
<dbReference type="SUPFAM" id="SSF53254">
    <property type="entry name" value="Phosphoglycerate mutase-like"/>
    <property type="match status" value="1"/>
</dbReference>
<gene>
    <name evidence="1" type="ORF">PQ455_08255</name>
</gene>
<dbReference type="Pfam" id="PF00300">
    <property type="entry name" value="His_Phos_1"/>
    <property type="match status" value="1"/>
</dbReference>
<dbReference type="Proteomes" id="UP001220395">
    <property type="component" value="Chromosome"/>
</dbReference>
<keyword evidence="2" id="KW-1185">Reference proteome</keyword>
<accession>A0ABY7TPM9</accession>
<reference evidence="1 2" key="1">
    <citation type="submission" date="2023-02" db="EMBL/GenBank/DDBJ databases">
        <title>Genome sequence of Sphingomonas naphthae.</title>
        <authorList>
            <person name="Kim S."/>
            <person name="Heo J."/>
            <person name="Kwon S.-W."/>
        </authorList>
    </citation>
    <scope>NUCLEOTIDE SEQUENCE [LARGE SCALE GENOMIC DNA]</scope>
    <source>
        <strain evidence="1 2">KACC 18716</strain>
    </source>
</reference>
<dbReference type="CDD" id="cd07067">
    <property type="entry name" value="HP_PGM_like"/>
    <property type="match status" value="1"/>
</dbReference>
<dbReference type="EMBL" id="CP117411">
    <property type="protein sequence ID" value="WCT75197.1"/>
    <property type="molecule type" value="Genomic_DNA"/>
</dbReference>
<evidence type="ECO:0000313" key="1">
    <source>
        <dbReference type="EMBL" id="WCT75197.1"/>
    </source>
</evidence>
<dbReference type="SMART" id="SM00855">
    <property type="entry name" value="PGAM"/>
    <property type="match status" value="1"/>
</dbReference>
<organism evidence="1 2">
    <name type="scientific">Sphingomonas naphthae</name>
    <dbReference type="NCBI Taxonomy" id="1813468"/>
    <lineage>
        <taxon>Bacteria</taxon>
        <taxon>Pseudomonadati</taxon>
        <taxon>Pseudomonadota</taxon>
        <taxon>Alphaproteobacteria</taxon>
        <taxon>Sphingomonadales</taxon>
        <taxon>Sphingomonadaceae</taxon>
        <taxon>Sphingomonas</taxon>
    </lineage>
</organism>
<dbReference type="InterPro" id="IPR050275">
    <property type="entry name" value="PGM_Phosphatase"/>
</dbReference>
<sequence length="203" mass="21666">MATVIIVRHGNTFERGEAPRRVGSRTDLPLTAEGEAQARSVGRHFAEAGITFDRVLTGPLVRTRRTAALIGETIGSVGPAEVVPWLDEIDHGPDEDRPEADVVARLSADVLAAWDRAAIVPPGWNVDIPGRIAAWRAFLEAAEGTNLIVTSNGAARFALLAAGVVPSLNRLKLRTGAWGRLAGGGRAWTILEWDRRASDDPAG</sequence>
<evidence type="ECO:0000313" key="2">
    <source>
        <dbReference type="Proteomes" id="UP001220395"/>
    </source>
</evidence>
<proteinExistence type="predicted"/>
<dbReference type="PANTHER" id="PTHR48100:SF1">
    <property type="entry name" value="HISTIDINE PHOSPHATASE FAMILY PROTEIN-RELATED"/>
    <property type="match status" value="1"/>
</dbReference>
<dbReference type="InterPro" id="IPR013078">
    <property type="entry name" value="His_Pase_superF_clade-1"/>
</dbReference>
<dbReference type="PANTHER" id="PTHR48100">
    <property type="entry name" value="BROAD-SPECIFICITY PHOSPHATASE YOR283W-RELATED"/>
    <property type="match status" value="1"/>
</dbReference>
<dbReference type="Gene3D" id="3.40.50.1240">
    <property type="entry name" value="Phosphoglycerate mutase-like"/>
    <property type="match status" value="1"/>
</dbReference>
<dbReference type="RefSeq" id="WP_273690828.1">
    <property type="nucleotide sequence ID" value="NZ_CP117411.1"/>
</dbReference>